<dbReference type="GO" id="GO:0051301">
    <property type="term" value="P:cell division"/>
    <property type="evidence" value="ECO:0007669"/>
    <property type="project" value="UniProtKB-KW"/>
</dbReference>
<dbReference type="OrthoDB" id="389699at2"/>
<gene>
    <name evidence="8" type="ORF">SAMN05878391_0595</name>
</gene>
<keyword evidence="2" id="KW-0963">Cytoplasm</keyword>
<evidence type="ECO:0000313" key="8">
    <source>
        <dbReference type="EMBL" id="SOC38881.1"/>
    </source>
</evidence>
<accession>A0A285UF25</accession>
<dbReference type="Proteomes" id="UP000219412">
    <property type="component" value="Unassembled WGS sequence"/>
</dbReference>
<organism evidence="8 9">
    <name type="scientific">Salinicoccus kekensis</name>
    <dbReference type="NCBI Taxonomy" id="714307"/>
    <lineage>
        <taxon>Bacteria</taxon>
        <taxon>Bacillati</taxon>
        <taxon>Bacillota</taxon>
        <taxon>Bacilli</taxon>
        <taxon>Bacillales</taxon>
        <taxon>Staphylococcaceae</taxon>
        <taxon>Salinicoccus</taxon>
    </lineage>
</organism>
<evidence type="ECO:0000313" key="9">
    <source>
        <dbReference type="Proteomes" id="UP000219412"/>
    </source>
</evidence>
<dbReference type="EMBL" id="OBQF01000001">
    <property type="protein sequence ID" value="SOC38881.1"/>
    <property type="molecule type" value="Genomic_DNA"/>
</dbReference>
<keyword evidence="9" id="KW-1185">Reference proteome</keyword>
<comment type="subcellular location">
    <subcellularLocation>
        <location evidence="1">Cytoplasm</location>
    </subcellularLocation>
</comment>
<dbReference type="PANTHER" id="PTHR35794:SF1">
    <property type="entry name" value="CELL CYCLE PROTEIN GPSB"/>
    <property type="match status" value="1"/>
</dbReference>
<dbReference type="Pfam" id="PF05103">
    <property type="entry name" value="DivIVA"/>
    <property type="match status" value="1"/>
</dbReference>
<dbReference type="InterPro" id="IPR007793">
    <property type="entry name" value="DivIVA_fam"/>
</dbReference>
<keyword evidence="5 7" id="KW-0175">Coiled coil</keyword>
<dbReference type="Gene3D" id="6.10.250.660">
    <property type="match status" value="1"/>
</dbReference>
<evidence type="ECO:0000256" key="7">
    <source>
        <dbReference type="SAM" id="Coils"/>
    </source>
</evidence>
<evidence type="ECO:0000256" key="2">
    <source>
        <dbReference type="ARBA" id="ARBA00022490"/>
    </source>
</evidence>
<feature type="coiled-coil region" evidence="7">
    <location>
        <begin position="37"/>
        <end position="71"/>
    </location>
</feature>
<keyword evidence="6" id="KW-0131">Cell cycle</keyword>
<dbReference type="NCBIfam" id="TIGR03544">
    <property type="entry name" value="DivI1A_domain"/>
    <property type="match status" value="1"/>
</dbReference>
<name>A0A285UF25_9STAP</name>
<proteinExistence type="predicted"/>
<evidence type="ECO:0000256" key="1">
    <source>
        <dbReference type="ARBA" id="ARBA00004496"/>
    </source>
</evidence>
<dbReference type="NCBIfam" id="NF010725">
    <property type="entry name" value="PRK14127.1"/>
    <property type="match status" value="1"/>
</dbReference>
<evidence type="ECO:0000256" key="3">
    <source>
        <dbReference type="ARBA" id="ARBA00022618"/>
    </source>
</evidence>
<dbReference type="PANTHER" id="PTHR35794">
    <property type="entry name" value="CELL DIVISION PROTEIN DIVIVA"/>
    <property type="match status" value="1"/>
</dbReference>
<evidence type="ECO:0000256" key="5">
    <source>
        <dbReference type="ARBA" id="ARBA00023054"/>
    </source>
</evidence>
<dbReference type="AlphaFoldDB" id="A0A285UF25"/>
<reference evidence="9" key="1">
    <citation type="submission" date="2017-08" db="EMBL/GenBank/DDBJ databases">
        <authorList>
            <person name="Varghese N."/>
            <person name="Submissions S."/>
        </authorList>
    </citation>
    <scope>NUCLEOTIDE SEQUENCE [LARGE SCALE GENOMIC DNA]</scope>
    <source>
        <strain evidence="9">DSM 23173</strain>
    </source>
</reference>
<dbReference type="PIRSF" id="PIRSF029938">
    <property type="entry name" value="UCP029938"/>
    <property type="match status" value="1"/>
</dbReference>
<dbReference type="InterPro" id="IPR011229">
    <property type="entry name" value="Cell_cycle_GpsB"/>
</dbReference>
<keyword evidence="3" id="KW-0132">Cell division</keyword>
<dbReference type="GO" id="GO:0008360">
    <property type="term" value="P:regulation of cell shape"/>
    <property type="evidence" value="ECO:0007669"/>
    <property type="project" value="UniProtKB-KW"/>
</dbReference>
<evidence type="ECO:0000256" key="6">
    <source>
        <dbReference type="ARBA" id="ARBA00023306"/>
    </source>
</evidence>
<dbReference type="RefSeq" id="WP_097038985.1">
    <property type="nucleotide sequence ID" value="NZ_OBQF01000001.1"/>
</dbReference>
<protein>
    <submittedName>
        <fullName evidence="8">DivIVA domain-containing protein</fullName>
    </submittedName>
</protein>
<dbReference type="GO" id="GO:0005737">
    <property type="term" value="C:cytoplasm"/>
    <property type="evidence" value="ECO:0007669"/>
    <property type="project" value="UniProtKB-SubCell"/>
</dbReference>
<sequence>MSETTLKLSAKDIFEKEFEKSIRGFKPIEVDSFLDDVISDYQKMADMNNNLKRLEEENARLKKEVEDLRIRLATNSRSQDNQSQNHQIDILKRLSNLEKKVFGQSKVN</sequence>
<keyword evidence="4" id="KW-0133">Cell shape</keyword>
<evidence type="ECO:0000256" key="4">
    <source>
        <dbReference type="ARBA" id="ARBA00022960"/>
    </source>
</evidence>
<dbReference type="InterPro" id="IPR019933">
    <property type="entry name" value="DivIVA_domain"/>
</dbReference>